<gene>
    <name evidence="3" type="ORF">PHLGIDRAFT_62769</name>
</gene>
<evidence type="ECO:0000313" key="3">
    <source>
        <dbReference type="EMBL" id="KIP12068.1"/>
    </source>
</evidence>
<organism evidence="3 4">
    <name type="scientific">Phlebiopsis gigantea (strain 11061_1 CR5-6)</name>
    <name type="common">White-rot fungus</name>
    <name type="synonym">Peniophora gigantea</name>
    <dbReference type="NCBI Taxonomy" id="745531"/>
    <lineage>
        <taxon>Eukaryota</taxon>
        <taxon>Fungi</taxon>
        <taxon>Dikarya</taxon>
        <taxon>Basidiomycota</taxon>
        <taxon>Agaricomycotina</taxon>
        <taxon>Agaricomycetes</taxon>
        <taxon>Polyporales</taxon>
        <taxon>Phanerochaetaceae</taxon>
        <taxon>Phlebiopsis</taxon>
    </lineage>
</organism>
<dbReference type="AlphaFoldDB" id="A0A0C3PVW4"/>
<keyword evidence="4" id="KW-1185">Reference proteome</keyword>
<dbReference type="EMBL" id="KN840442">
    <property type="protein sequence ID" value="KIP12068.1"/>
    <property type="molecule type" value="Genomic_DNA"/>
</dbReference>
<dbReference type="HOGENOM" id="CLU_059571_0_0_1"/>
<accession>A0A0C3PVW4</accession>
<evidence type="ECO:0000256" key="1">
    <source>
        <dbReference type="SAM" id="MobiDB-lite"/>
    </source>
</evidence>
<evidence type="ECO:0000313" key="4">
    <source>
        <dbReference type="Proteomes" id="UP000053257"/>
    </source>
</evidence>
<sequence length="347" mass="39611">MSIPNPSKAAIFSSYRSCLRQIPLLPTEYLRQFFRIKIRDDVRTAVQREEPRSRKNAANRVSNAANMLRRANRGKAEAFTHILDLAYGRSGKLKWELKEPFLTDPNSPKPPRIIPNDPKSSPPVYSQPLQALLLEAKARINGKSLSESKLQYPIDYPQRGIPGTPERAIMGPLSKRRQKNLLWRAFMRESAKVHYPLEVVVSKRQTAEQVSDPAALTAQGVRPLGFQDQGLYEEVEAIAGFEPAVLTSRERKALKLPAYQPVPRLTLHPKSRLTERFVRRRFRQLIDRIPLLKYSYDDGTSAKPPSYSVHVSPHALTVQHRYVKVKVNHATSEDLAWVEHTKKQRSS</sequence>
<dbReference type="OrthoDB" id="198652at2759"/>
<feature type="region of interest" description="Disordered" evidence="1">
    <location>
        <begin position="101"/>
        <end position="121"/>
    </location>
</feature>
<evidence type="ECO:0000259" key="2">
    <source>
        <dbReference type="Pfam" id="PF20263"/>
    </source>
</evidence>
<protein>
    <recommendedName>
        <fullName evidence="2">LYR motif-containing protein Cup1-like N-terminal domain-containing protein</fullName>
    </recommendedName>
</protein>
<proteinExistence type="predicted"/>
<dbReference type="InterPro" id="IPR046896">
    <property type="entry name" value="Cup1-like_N"/>
</dbReference>
<dbReference type="Proteomes" id="UP000053257">
    <property type="component" value="Unassembled WGS sequence"/>
</dbReference>
<name>A0A0C3PVW4_PHLG1</name>
<feature type="domain" description="LYR motif-containing protein Cup1-like N-terminal" evidence="2">
    <location>
        <begin position="15"/>
        <end position="97"/>
    </location>
</feature>
<dbReference type="Pfam" id="PF20263">
    <property type="entry name" value="LYRM2-like"/>
    <property type="match status" value="1"/>
</dbReference>
<reference evidence="3 4" key="1">
    <citation type="journal article" date="2014" name="PLoS Genet.">
        <title>Analysis of the Phlebiopsis gigantea genome, transcriptome and secretome provides insight into its pioneer colonization strategies of wood.</title>
        <authorList>
            <person name="Hori C."/>
            <person name="Ishida T."/>
            <person name="Igarashi K."/>
            <person name="Samejima M."/>
            <person name="Suzuki H."/>
            <person name="Master E."/>
            <person name="Ferreira P."/>
            <person name="Ruiz-Duenas F.J."/>
            <person name="Held B."/>
            <person name="Canessa P."/>
            <person name="Larrondo L.F."/>
            <person name="Schmoll M."/>
            <person name="Druzhinina I.S."/>
            <person name="Kubicek C.P."/>
            <person name="Gaskell J.A."/>
            <person name="Kersten P."/>
            <person name="St John F."/>
            <person name="Glasner J."/>
            <person name="Sabat G."/>
            <person name="Splinter BonDurant S."/>
            <person name="Syed K."/>
            <person name="Yadav J."/>
            <person name="Mgbeahuruike A.C."/>
            <person name="Kovalchuk A."/>
            <person name="Asiegbu F.O."/>
            <person name="Lackner G."/>
            <person name="Hoffmeister D."/>
            <person name="Rencoret J."/>
            <person name="Gutierrez A."/>
            <person name="Sun H."/>
            <person name="Lindquist E."/>
            <person name="Barry K."/>
            <person name="Riley R."/>
            <person name="Grigoriev I.V."/>
            <person name="Henrissat B."/>
            <person name="Kues U."/>
            <person name="Berka R.M."/>
            <person name="Martinez A.T."/>
            <person name="Covert S.F."/>
            <person name="Blanchette R.A."/>
            <person name="Cullen D."/>
        </authorList>
    </citation>
    <scope>NUCLEOTIDE SEQUENCE [LARGE SCALE GENOMIC DNA]</scope>
    <source>
        <strain evidence="3 4">11061_1 CR5-6</strain>
    </source>
</reference>